<accession>A0A5J5GLN2</accession>
<feature type="domain" description="ABC transmembrane type-1" evidence="7">
    <location>
        <begin position="260"/>
        <end position="481"/>
    </location>
</feature>
<comment type="function">
    <text evidence="6">Part of the binding-protein-dependent transport system for phosphate; probably responsible for the translocation of the substrate across the membrane.</text>
</comment>
<comment type="caution">
    <text evidence="8">The sequence shown here is derived from an EMBL/GenBank/DDBJ whole genome shotgun (WGS) entry which is preliminary data.</text>
</comment>
<dbReference type="GO" id="GO:0006817">
    <property type="term" value="P:phosphate ion transport"/>
    <property type="evidence" value="ECO:0007669"/>
    <property type="project" value="UniProtKB-KW"/>
</dbReference>
<feature type="transmembrane region" description="Helical" evidence="5">
    <location>
        <begin position="6"/>
        <end position="21"/>
    </location>
</feature>
<organism evidence="8 9">
    <name type="scientific">Histidinibacterium aquaticum</name>
    <dbReference type="NCBI Taxonomy" id="2613962"/>
    <lineage>
        <taxon>Bacteria</taxon>
        <taxon>Pseudomonadati</taxon>
        <taxon>Pseudomonadota</taxon>
        <taxon>Alphaproteobacteria</taxon>
        <taxon>Rhodobacterales</taxon>
        <taxon>Paracoccaceae</taxon>
        <taxon>Histidinibacterium</taxon>
    </lineage>
</organism>
<feature type="transmembrane region" description="Helical" evidence="5">
    <location>
        <begin position="42"/>
        <end position="65"/>
    </location>
</feature>
<name>A0A5J5GLN2_9RHOB</name>
<dbReference type="InterPro" id="IPR035906">
    <property type="entry name" value="MetI-like_sf"/>
</dbReference>
<dbReference type="InterPro" id="IPR011864">
    <property type="entry name" value="Phosphate_PstC"/>
</dbReference>
<keyword evidence="4 5" id="KW-0472">Membrane</keyword>
<dbReference type="Pfam" id="PF12501">
    <property type="entry name" value="DUF3708"/>
    <property type="match status" value="1"/>
</dbReference>
<keyword evidence="6" id="KW-0592">Phosphate transport</keyword>
<keyword evidence="6" id="KW-0997">Cell inner membrane</keyword>
<evidence type="ECO:0000256" key="2">
    <source>
        <dbReference type="ARBA" id="ARBA00022692"/>
    </source>
</evidence>
<proteinExistence type="inferred from homology"/>
<keyword evidence="3 5" id="KW-1133">Transmembrane helix</keyword>
<keyword evidence="5" id="KW-0813">Transport</keyword>
<keyword evidence="2 5" id="KW-0812">Transmembrane</keyword>
<feature type="transmembrane region" description="Helical" evidence="5">
    <location>
        <begin position="200"/>
        <end position="221"/>
    </location>
</feature>
<evidence type="ECO:0000256" key="5">
    <source>
        <dbReference type="RuleBase" id="RU363032"/>
    </source>
</evidence>
<comment type="similarity">
    <text evidence="6">Belongs to the binding-protein-dependent transport system permease family. CysTW subfamily.</text>
</comment>
<evidence type="ECO:0000259" key="7">
    <source>
        <dbReference type="PROSITE" id="PS50928"/>
    </source>
</evidence>
<dbReference type="AlphaFoldDB" id="A0A5J5GLN2"/>
<evidence type="ECO:0000256" key="6">
    <source>
        <dbReference type="RuleBase" id="RU363054"/>
    </source>
</evidence>
<sequence>MSLLWIVSIVLALAVVGYFVGRQRALSTAGGDHRKLHSLPSYYGFNVALTGAVPALLLLVAWTLLQPLYVESRVAANIPAETIEAAGSQGLALTEVRRLANGLDLAVERGAMTAEEARSLSTDATDVREQLGEVGVALGSNVSSETLSLAQRYRSISAIGTTVMTVLVLGIALAGTAYAFMKTSPTFRARNTVERGVLMLLLGAACIAILTTLGIVLSLIFNTIEFLRLYPAAEFFFGTTWSPSFTGRGGGSELGILPLLWGTLYISIVALIVAVPIGLFAAIYLSEYASPTVRSIAKPLLEVLAGIPTIVYGLFALLTVGPLLVDVFGDGGLLGVGWMDGGTAVMTAGLVMGIMLIPFVSSLSDDIINSVPQSMRDGSLGLGATHSETVRQVILPAALPGIVGAILLAASRAIGETMIVVLGAGAAARLSLNPFDAMTTVTAKIVSQLTGDADFTSPEALVAFALGMTLFVFTLGLNVFALWIVRRYREQYE</sequence>
<dbReference type="CDD" id="cd06261">
    <property type="entry name" value="TM_PBP2"/>
    <property type="match status" value="1"/>
</dbReference>
<dbReference type="RefSeq" id="WP_150444714.1">
    <property type="nucleotide sequence ID" value="NZ_VYQE01000002.1"/>
</dbReference>
<evidence type="ECO:0000256" key="4">
    <source>
        <dbReference type="ARBA" id="ARBA00023136"/>
    </source>
</evidence>
<feature type="transmembrane region" description="Helical" evidence="5">
    <location>
        <begin position="460"/>
        <end position="485"/>
    </location>
</feature>
<reference evidence="8 9" key="1">
    <citation type="submission" date="2019-09" db="EMBL/GenBank/DDBJ databases">
        <authorList>
            <person name="Park J.-S."/>
            <person name="Choi H.-J."/>
        </authorList>
    </citation>
    <scope>NUCLEOTIDE SEQUENCE [LARGE SCALE GENOMIC DNA]</scope>
    <source>
        <strain evidence="8 9">176SS1-4</strain>
    </source>
</reference>
<keyword evidence="6" id="KW-1003">Cell membrane</keyword>
<evidence type="ECO:0000256" key="3">
    <source>
        <dbReference type="ARBA" id="ARBA00022989"/>
    </source>
</evidence>
<feature type="transmembrane region" description="Helical" evidence="5">
    <location>
        <begin position="393"/>
        <end position="414"/>
    </location>
</feature>
<dbReference type="Gene3D" id="1.10.3720.10">
    <property type="entry name" value="MetI-like"/>
    <property type="match status" value="1"/>
</dbReference>
<gene>
    <name evidence="8" type="primary">pstC</name>
    <name evidence="8" type="ORF">F3S47_07975</name>
</gene>
<dbReference type="InterPro" id="IPR022182">
    <property type="entry name" value="PstC_N"/>
</dbReference>
<keyword evidence="9" id="KW-1185">Reference proteome</keyword>
<dbReference type="PANTHER" id="PTHR42727">
    <property type="entry name" value="PHOSPHATE TRANSPORT SYSTEM PERMEASE PROTEIN"/>
    <property type="match status" value="1"/>
</dbReference>
<dbReference type="SUPFAM" id="SSF161098">
    <property type="entry name" value="MetI-like"/>
    <property type="match status" value="1"/>
</dbReference>
<dbReference type="Proteomes" id="UP000326554">
    <property type="component" value="Unassembled WGS sequence"/>
</dbReference>
<evidence type="ECO:0000256" key="1">
    <source>
        <dbReference type="ARBA" id="ARBA00004651"/>
    </source>
</evidence>
<feature type="transmembrane region" description="Helical" evidence="5">
    <location>
        <begin position="344"/>
        <end position="363"/>
    </location>
</feature>
<comment type="subcellular location">
    <subcellularLocation>
        <location evidence="6">Cell inner membrane</location>
        <topology evidence="6">Multi-pass membrane protein</topology>
    </subcellularLocation>
    <subcellularLocation>
        <location evidence="1 5">Cell membrane</location>
        <topology evidence="1 5">Multi-pass membrane protein</topology>
    </subcellularLocation>
</comment>
<dbReference type="PANTHER" id="PTHR42727:SF1">
    <property type="entry name" value="PHOSPHATE TRANSPORT SYSTEM PERMEASE"/>
    <property type="match status" value="1"/>
</dbReference>
<comment type="caution">
    <text evidence="6">Lacks conserved residue(s) required for the propagation of feature annotation.</text>
</comment>
<dbReference type="GO" id="GO:0005886">
    <property type="term" value="C:plasma membrane"/>
    <property type="evidence" value="ECO:0007669"/>
    <property type="project" value="UniProtKB-SubCell"/>
</dbReference>
<dbReference type="Pfam" id="PF00528">
    <property type="entry name" value="BPD_transp_1"/>
    <property type="match status" value="1"/>
</dbReference>
<dbReference type="EMBL" id="VYQE01000002">
    <property type="protein sequence ID" value="KAA9009181.1"/>
    <property type="molecule type" value="Genomic_DNA"/>
</dbReference>
<protein>
    <recommendedName>
        <fullName evidence="6">Phosphate transport system permease protein</fullName>
    </recommendedName>
</protein>
<feature type="transmembrane region" description="Helical" evidence="5">
    <location>
        <begin position="300"/>
        <end position="324"/>
    </location>
</feature>
<dbReference type="NCBIfam" id="TIGR02138">
    <property type="entry name" value="phosphate_pstC"/>
    <property type="match status" value="1"/>
</dbReference>
<feature type="transmembrane region" description="Helical" evidence="5">
    <location>
        <begin position="156"/>
        <end position="180"/>
    </location>
</feature>
<feature type="transmembrane region" description="Helical" evidence="5">
    <location>
        <begin position="264"/>
        <end position="288"/>
    </location>
</feature>
<dbReference type="InterPro" id="IPR000515">
    <property type="entry name" value="MetI-like"/>
</dbReference>
<evidence type="ECO:0000313" key="9">
    <source>
        <dbReference type="Proteomes" id="UP000326554"/>
    </source>
</evidence>
<dbReference type="GO" id="GO:0005315">
    <property type="term" value="F:phosphate transmembrane transporter activity"/>
    <property type="evidence" value="ECO:0007669"/>
    <property type="project" value="InterPro"/>
</dbReference>
<dbReference type="PROSITE" id="PS50928">
    <property type="entry name" value="ABC_TM1"/>
    <property type="match status" value="1"/>
</dbReference>
<evidence type="ECO:0000313" key="8">
    <source>
        <dbReference type="EMBL" id="KAA9009181.1"/>
    </source>
</evidence>